<dbReference type="AlphaFoldDB" id="A0A9P4K3E3"/>
<accession>A0A9P4K3E3</accession>
<proteinExistence type="predicted"/>
<organism evidence="1 2">
    <name type="scientific">Lojkania enalia</name>
    <dbReference type="NCBI Taxonomy" id="147567"/>
    <lineage>
        <taxon>Eukaryota</taxon>
        <taxon>Fungi</taxon>
        <taxon>Dikarya</taxon>
        <taxon>Ascomycota</taxon>
        <taxon>Pezizomycotina</taxon>
        <taxon>Dothideomycetes</taxon>
        <taxon>Pleosporomycetidae</taxon>
        <taxon>Pleosporales</taxon>
        <taxon>Pleosporales incertae sedis</taxon>
        <taxon>Lojkania</taxon>
    </lineage>
</organism>
<protein>
    <submittedName>
        <fullName evidence="1">Uncharacterized protein</fullName>
    </submittedName>
</protein>
<evidence type="ECO:0000313" key="2">
    <source>
        <dbReference type="Proteomes" id="UP000800093"/>
    </source>
</evidence>
<dbReference type="Proteomes" id="UP000800093">
    <property type="component" value="Unassembled WGS sequence"/>
</dbReference>
<sequence length="51" mass="5620">MSPGGEQSKALAVVVLFPSVLAAFLVMRIAEWLARTICYVWAGRARAGIWR</sequence>
<reference evidence="2" key="1">
    <citation type="journal article" date="2020" name="Stud. Mycol.">
        <title>101 Dothideomycetes genomes: A test case for predicting lifestyles and emergence of pathogens.</title>
        <authorList>
            <person name="Haridas S."/>
            <person name="Albert R."/>
            <person name="Binder M."/>
            <person name="Bloem J."/>
            <person name="LaButti K."/>
            <person name="Salamov A."/>
            <person name="Andreopoulos B."/>
            <person name="Baker S."/>
            <person name="Barry K."/>
            <person name="Bills G."/>
            <person name="Bluhm B."/>
            <person name="Cannon C."/>
            <person name="Castanera R."/>
            <person name="Culley D."/>
            <person name="Daum C."/>
            <person name="Ezra D."/>
            <person name="Gonzalez J."/>
            <person name="Henrissat B."/>
            <person name="Kuo A."/>
            <person name="Liang C."/>
            <person name="Lipzen A."/>
            <person name="Lutzoni F."/>
            <person name="Magnuson J."/>
            <person name="Mondo S."/>
            <person name="Nolan M."/>
            <person name="Ohm R."/>
            <person name="Pangilinan J."/>
            <person name="Park H.-J."/>
            <person name="Ramirez L."/>
            <person name="Alfaro M."/>
            <person name="Sun H."/>
            <person name="Tritt A."/>
            <person name="Yoshinaga Y."/>
            <person name="Zwiers L.-H."/>
            <person name="Turgeon B."/>
            <person name="Goodwin S."/>
            <person name="Spatafora J."/>
            <person name="Crous P."/>
            <person name="Grigoriev I."/>
        </authorList>
    </citation>
    <scope>NUCLEOTIDE SEQUENCE [LARGE SCALE GENOMIC DNA]</scope>
    <source>
        <strain evidence="2">CBS 304.66</strain>
    </source>
</reference>
<name>A0A9P4K3E3_9PLEO</name>
<comment type="caution">
    <text evidence="1">The sequence shown here is derived from an EMBL/GenBank/DDBJ whole genome shotgun (WGS) entry which is preliminary data.</text>
</comment>
<keyword evidence="2" id="KW-1185">Reference proteome</keyword>
<gene>
    <name evidence="1" type="ORF">CC78DRAFT_537562</name>
</gene>
<evidence type="ECO:0000313" key="1">
    <source>
        <dbReference type="EMBL" id="KAF2258739.1"/>
    </source>
</evidence>
<dbReference type="EMBL" id="ML986741">
    <property type="protein sequence ID" value="KAF2258739.1"/>
    <property type="molecule type" value="Genomic_DNA"/>
</dbReference>